<comment type="caution">
    <text evidence="2">The sequence shown here is derived from an EMBL/GenBank/DDBJ whole genome shotgun (WGS) entry which is preliminary data.</text>
</comment>
<dbReference type="AlphaFoldDB" id="A0A1F7UNX9"/>
<feature type="transmembrane region" description="Helical" evidence="1">
    <location>
        <begin position="334"/>
        <end position="351"/>
    </location>
</feature>
<evidence type="ECO:0000256" key="1">
    <source>
        <dbReference type="SAM" id="Phobius"/>
    </source>
</evidence>
<evidence type="ECO:0000313" key="2">
    <source>
        <dbReference type="EMBL" id="OGL79408.1"/>
    </source>
</evidence>
<evidence type="ECO:0008006" key="4">
    <source>
        <dbReference type="Google" id="ProtNLM"/>
    </source>
</evidence>
<dbReference type="Proteomes" id="UP000176604">
    <property type="component" value="Unassembled WGS sequence"/>
</dbReference>
<gene>
    <name evidence="2" type="ORF">A3J43_02075</name>
</gene>
<reference evidence="2 3" key="1">
    <citation type="journal article" date="2016" name="Nat. Commun.">
        <title>Thousands of microbial genomes shed light on interconnected biogeochemical processes in an aquifer system.</title>
        <authorList>
            <person name="Anantharaman K."/>
            <person name="Brown C.T."/>
            <person name="Hug L.A."/>
            <person name="Sharon I."/>
            <person name="Castelle C.J."/>
            <person name="Probst A.J."/>
            <person name="Thomas B.C."/>
            <person name="Singh A."/>
            <person name="Wilkins M.J."/>
            <person name="Karaoz U."/>
            <person name="Brodie E.L."/>
            <person name="Williams K.H."/>
            <person name="Hubbard S.S."/>
            <person name="Banfield J.F."/>
        </authorList>
    </citation>
    <scope>NUCLEOTIDE SEQUENCE [LARGE SCALE GENOMIC DNA]</scope>
</reference>
<accession>A0A1F7UNX9</accession>
<keyword evidence="1" id="KW-0812">Transmembrane</keyword>
<feature type="transmembrane region" description="Helical" evidence="1">
    <location>
        <begin position="162"/>
        <end position="189"/>
    </location>
</feature>
<sequence>MKLPHSPIVFFFIAGLSLALFSWLVGHPYFADPDSFYHIGVSRLMYDHGKLAVDFDALPLTTLADTYADQAWGYHLLLIPFLTAFDDAAGYKVLAVLLATAVIVSVYGIARCWRAPFPWAYPLALLLTTPFVFRLALGKPSSAAVLLFIWGVYALLKKRPWLLLGLSTVFVWTHGSWPLIVGMCALAALLQRDWRSILPPFAGVIVGLVLNPYFPANLIFFWQQTVLIGLMGFRDTIGVGREWYPYPLDDFLGDTAPILAFALLAVYGMLMRRDRSPRAHTLLWSSVALFIITLRANRNIEFLAPLLVLFSASLAAAHKDFLAGFFARIPYRRAIAATLAMLSCMAALQLIQLKPLLARGYRYDAFADASAWLKEHVAPGTLVINTRWEDFPALWMRNPQLQYAIGLDPAFLYLENPDAYHAWQRLTRGESTPDPAVIRNTFASDVIIVKKEFPALYDALRTSPQWKLAYEGEEVWVYEAPDSTPP</sequence>
<proteinExistence type="predicted"/>
<organism evidence="2 3">
    <name type="scientific">Candidatus Uhrbacteria bacterium RIFCSPHIGHO2_12_FULL_54_23</name>
    <dbReference type="NCBI Taxonomy" id="1802397"/>
    <lineage>
        <taxon>Bacteria</taxon>
        <taxon>Candidatus Uhriibacteriota</taxon>
    </lineage>
</organism>
<feature type="transmembrane region" description="Helical" evidence="1">
    <location>
        <begin position="7"/>
        <end position="26"/>
    </location>
</feature>
<name>A0A1F7UNX9_9BACT</name>
<evidence type="ECO:0000313" key="3">
    <source>
        <dbReference type="Proteomes" id="UP000176604"/>
    </source>
</evidence>
<feature type="transmembrane region" description="Helical" evidence="1">
    <location>
        <begin position="201"/>
        <end position="222"/>
    </location>
</feature>
<feature type="transmembrane region" description="Helical" evidence="1">
    <location>
        <begin position="251"/>
        <end position="270"/>
    </location>
</feature>
<feature type="transmembrane region" description="Helical" evidence="1">
    <location>
        <begin position="131"/>
        <end position="156"/>
    </location>
</feature>
<keyword evidence="1" id="KW-1133">Transmembrane helix</keyword>
<feature type="transmembrane region" description="Helical" evidence="1">
    <location>
        <begin position="89"/>
        <end position="110"/>
    </location>
</feature>
<keyword evidence="1" id="KW-0472">Membrane</keyword>
<dbReference type="EMBL" id="MGEF01000009">
    <property type="protein sequence ID" value="OGL79408.1"/>
    <property type="molecule type" value="Genomic_DNA"/>
</dbReference>
<protein>
    <recommendedName>
        <fullName evidence="4">Glycosyltransferase RgtA/B/C/D-like domain-containing protein</fullName>
    </recommendedName>
</protein>